<feature type="domain" description="Methyltransferase type 11" evidence="1">
    <location>
        <begin position="52"/>
        <end position="134"/>
    </location>
</feature>
<dbReference type="AlphaFoldDB" id="A0A3G9CT54"/>
<dbReference type="PANTHER" id="PTHR43861:SF6">
    <property type="entry name" value="METHYLTRANSFERASE TYPE 11"/>
    <property type="match status" value="1"/>
</dbReference>
<dbReference type="RefSeq" id="WP_231588103.1">
    <property type="nucleotide sequence ID" value="NZ_FPAO01000012.1"/>
</dbReference>
<dbReference type="InterPro" id="IPR013216">
    <property type="entry name" value="Methyltransf_11"/>
</dbReference>
<dbReference type="EMBL" id="AP017646">
    <property type="protein sequence ID" value="BAW29283.1"/>
    <property type="molecule type" value="Genomic_DNA"/>
</dbReference>
<dbReference type="PANTHER" id="PTHR43861">
    <property type="entry name" value="TRANS-ACONITATE 2-METHYLTRANSFERASE-RELATED"/>
    <property type="match status" value="1"/>
</dbReference>
<protein>
    <recommendedName>
        <fullName evidence="1">Methyltransferase type 11 domain-containing protein</fullName>
    </recommendedName>
</protein>
<dbReference type="CDD" id="cd02440">
    <property type="entry name" value="AdoMet_MTases"/>
    <property type="match status" value="1"/>
</dbReference>
<dbReference type="Pfam" id="PF08241">
    <property type="entry name" value="Methyltransf_11"/>
    <property type="match status" value="1"/>
</dbReference>
<dbReference type="GO" id="GO:0008757">
    <property type="term" value="F:S-adenosylmethionine-dependent methyltransferase activity"/>
    <property type="evidence" value="ECO:0007669"/>
    <property type="project" value="InterPro"/>
</dbReference>
<reference evidence="2 3" key="1">
    <citation type="submission" date="2016-09" db="EMBL/GenBank/DDBJ databases">
        <title>Complete Genome Sequence of Methanosarcina thermophila MT-1.</title>
        <authorList>
            <person name="Kouzuma A."/>
        </authorList>
    </citation>
    <scope>NUCLEOTIDE SEQUENCE [LARGE SCALE GENOMIC DNA]</scope>
    <source>
        <strain evidence="2 3">MT-1</strain>
    </source>
</reference>
<accession>A0A3G9CT54</accession>
<evidence type="ECO:0000313" key="3">
    <source>
        <dbReference type="Proteomes" id="UP000265557"/>
    </source>
</evidence>
<dbReference type="InterPro" id="IPR029063">
    <property type="entry name" value="SAM-dependent_MTases_sf"/>
</dbReference>
<proteinExistence type="predicted"/>
<name>A0A3G9CT54_METTE</name>
<dbReference type="Gene3D" id="3.40.50.150">
    <property type="entry name" value="Vaccinia Virus protein VP39"/>
    <property type="match status" value="1"/>
</dbReference>
<dbReference type="Proteomes" id="UP000265557">
    <property type="component" value="Chromosome"/>
</dbReference>
<evidence type="ECO:0000259" key="1">
    <source>
        <dbReference type="Pfam" id="PF08241"/>
    </source>
</evidence>
<dbReference type="GeneID" id="41602113"/>
<organism evidence="2 3">
    <name type="scientific">Methanosarcina thermophila</name>
    <dbReference type="NCBI Taxonomy" id="2210"/>
    <lineage>
        <taxon>Archaea</taxon>
        <taxon>Methanobacteriati</taxon>
        <taxon>Methanobacteriota</taxon>
        <taxon>Stenosarchaea group</taxon>
        <taxon>Methanomicrobia</taxon>
        <taxon>Methanosarcinales</taxon>
        <taxon>Methanosarcinaceae</taxon>
        <taxon>Methanosarcina</taxon>
    </lineage>
</organism>
<dbReference type="SUPFAM" id="SSF53335">
    <property type="entry name" value="S-adenosyl-L-methionine-dependent methyltransferases"/>
    <property type="match status" value="1"/>
</dbReference>
<gene>
    <name evidence="2" type="ORF">MESMT1_1353</name>
</gene>
<sequence length="202" mass="23446">MDQAEIPINENFQSGNYKKYNSKNPLMGMVISNFIENLKATVTPLENINRIIDIGCGEGFIINCLDFSDITGVDISKSALKLARDKNRNFNLCAGSVYELSFKNDSFDLAIATEVLEHLEEPERAIQEIRRVSRNYCVFSVPNEPYFRIMNFLRGKNLTRFGNDIEHVQNWSSKEFVELLRKYFKILEVRKPFPWTMVLCKK</sequence>
<evidence type="ECO:0000313" key="2">
    <source>
        <dbReference type="EMBL" id="BAW29283.1"/>
    </source>
</evidence>